<dbReference type="InterPro" id="IPR007685">
    <property type="entry name" value="RelA_SpoT"/>
</dbReference>
<keyword evidence="3" id="KW-0418">Kinase</keyword>
<feature type="domain" description="RelA/SpoT" evidence="2">
    <location>
        <begin position="75"/>
        <end position="192"/>
    </location>
</feature>
<dbReference type="Gene3D" id="3.30.460.10">
    <property type="entry name" value="Beta Polymerase, domain 2"/>
    <property type="match status" value="1"/>
</dbReference>
<dbReference type="PANTHER" id="PTHR47837:SF1">
    <property type="entry name" value="GTP PYROPHOSPHOKINASE YJBM"/>
    <property type="match status" value="1"/>
</dbReference>
<proteinExistence type="predicted"/>
<protein>
    <submittedName>
        <fullName evidence="3">GTP pyrophosphokinase YjbM</fullName>
        <ecNumber evidence="3">2.7.6.5</ecNumber>
    </submittedName>
</protein>
<dbReference type="RefSeq" id="WP_006197425.1">
    <property type="nucleotide sequence ID" value="NZ_CAWNZE010000001.1"/>
</dbReference>
<dbReference type="SMART" id="SM00954">
    <property type="entry name" value="RelA_SpoT"/>
    <property type="match status" value="1"/>
</dbReference>
<dbReference type="GO" id="GO:0015969">
    <property type="term" value="P:guanosine tetraphosphate metabolic process"/>
    <property type="evidence" value="ECO:0007669"/>
    <property type="project" value="InterPro"/>
</dbReference>
<dbReference type="GO" id="GO:0016301">
    <property type="term" value="F:kinase activity"/>
    <property type="evidence" value="ECO:0007669"/>
    <property type="project" value="UniProtKB-KW"/>
</dbReference>
<dbReference type="InterPro" id="IPR043519">
    <property type="entry name" value="NT_sf"/>
</dbReference>
<accession>A0A2S0Q7F7</accession>
<dbReference type="GO" id="GO:0008728">
    <property type="term" value="F:GTP diphosphokinase activity"/>
    <property type="evidence" value="ECO:0007669"/>
    <property type="project" value="UniProtKB-EC"/>
</dbReference>
<evidence type="ECO:0000259" key="2">
    <source>
        <dbReference type="SMART" id="SM00954"/>
    </source>
</evidence>
<dbReference type="AlphaFoldDB" id="A0A2S0Q7F7"/>
<dbReference type="PANTHER" id="PTHR47837">
    <property type="entry name" value="GTP PYROPHOSPHOKINASE YJBM"/>
    <property type="match status" value="1"/>
</dbReference>
<dbReference type="InterPro" id="IPR052366">
    <property type="entry name" value="GTP_Pyrophosphokinase"/>
</dbReference>
<evidence type="ECO:0000313" key="4">
    <source>
        <dbReference type="Proteomes" id="UP000244056"/>
    </source>
</evidence>
<evidence type="ECO:0000313" key="3">
    <source>
        <dbReference type="EMBL" id="AVZ30324.1"/>
    </source>
</evidence>
<dbReference type="Pfam" id="PF04607">
    <property type="entry name" value="RelA_SpoT"/>
    <property type="match status" value="1"/>
</dbReference>
<evidence type="ECO:0000256" key="1">
    <source>
        <dbReference type="SAM" id="Coils"/>
    </source>
</evidence>
<keyword evidence="1" id="KW-0175">Coiled coil</keyword>
<dbReference type="Proteomes" id="UP000244056">
    <property type="component" value="Chromosome"/>
</dbReference>
<dbReference type="GeneID" id="78017090"/>
<feature type="coiled-coil region" evidence="1">
    <location>
        <begin position="276"/>
        <end position="303"/>
    </location>
</feature>
<gene>
    <name evidence="3" type="primary">yjbM</name>
    <name evidence="3" type="ORF">BMF81_01756</name>
</gene>
<dbReference type="KEGG" id="nsp:BMF81_01756"/>
<dbReference type="SUPFAM" id="SSF81301">
    <property type="entry name" value="Nucleotidyltransferase"/>
    <property type="match status" value="1"/>
</dbReference>
<sequence>MWISPEYKKKRVGKAGEVLIGESFENLTADEALIILSNWRSSHAYPLNSIQNSLRYKVKQIYKAEGIEEDYLIAQRLKRISSIKNKLKRFPEMKLHRMQDIGGWRAILLDNKLIYQLKDEIVNKKNFNIIKEYDYIKKPKDTGYKGIHLISEYCGRKESFEGLKIEIQLRSKLQHYWATGVEIIGTFTNQQLKAGIGEQKWLLFFQLVSSLISNLESNEPINAEKARNLKQLDEELKVLEKLTTYTVFANFTEQIEKTKGRFLLMLDIDNRTVNIENFNNNQLSEATEKYMELEQKHQKENIDIVLVEAKSIQDLKKGYPNYFADSTSLMEYLLLFIGKEKT</sequence>
<dbReference type="EMBL" id="CP020114">
    <property type="protein sequence ID" value="AVZ30324.1"/>
    <property type="molecule type" value="Genomic_DNA"/>
</dbReference>
<dbReference type="CDD" id="cd05399">
    <property type="entry name" value="NT_Rel-Spo_like"/>
    <property type="match status" value="1"/>
</dbReference>
<dbReference type="EC" id="2.7.6.5" evidence="3"/>
<reference evidence="3 4" key="1">
    <citation type="submission" date="2017-03" db="EMBL/GenBank/DDBJ databases">
        <title>Comparative genomics of the toxic Baltic Sea cyanobacteria Nodularia spumigena UHCC 0039 and its response on varying salinity.</title>
        <authorList>
            <person name="Teikari J.E."/>
        </authorList>
    </citation>
    <scope>NUCLEOTIDE SEQUENCE [LARGE SCALE GENOMIC DNA]</scope>
    <source>
        <strain evidence="3 4">UHCC 0039</strain>
    </source>
</reference>
<organism evidence="3 4">
    <name type="scientific">Nodularia spumigena UHCC 0039</name>
    <dbReference type="NCBI Taxonomy" id="1914872"/>
    <lineage>
        <taxon>Bacteria</taxon>
        <taxon>Bacillati</taxon>
        <taxon>Cyanobacteriota</taxon>
        <taxon>Cyanophyceae</taxon>
        <taxon>Nostocales</taxon>
        <taxon>Nodulariaceae</taxon>
        <taxon>Nodularia</taxon>
    </lineage>
</organism>
<keyword evidence="3" id="KW-0808">Transferase</keyword>
<name>A0A2S0Q7F7_NODSP</name>